<dbReference type="OrthoDB" id="2261102at2759"/>
<feature type="compositionally biased region" description="Polar residues" evidence="1">
    <location>
        <begin position="35"/>
        <end position="52"/>
    </location>
</feature>
<feature type="compositionally biased region" description="Low complexity" evidence="1">
    <location>
        <begin position="24"/>
        <end position="34"/>
    </location>
</feature>
<protein>
    <submittedName>
        <fullName evidence="2">Uncharacterized protein</fullName>
    </submittedName>
</protein>
<feature type="region of interest" description="Disordered" evidence="1">
    <location>
        <begin position="18"/>
        <end position="63"/>
    </location>
</feature>
<evidence type="ECO:0000256" key="1">
    <source>
        <dbReference type="SAM" id="MobiDB-lite"/>
    </source>
</evidence>
<keyword evidence="3" id="KW-1185">Reference proteome</keyword>
<comment type="caution">
    <text evidence="2">The sequence shown here is derived from an EMBL/GenBank/DDBJ whole genome shotgun (WGS) entry which is preliminary data.</text>
</comment>
<evidence type="ECO:0000313" key="2">
    <source>
        <dbReference type="EMBL" id="KAG2176456.1"/>
    </source>
</evidence>
<reference evidence="2" key="1">
    <citation type="submission" date="2020-12" db="EMBL/GenBank/DDBJ databases">
        <title>Metabolic potential, ecology and presence of endohyphal bacteria is reflected in genomic diversity of Mucoromycotina.</title>
        <authorList>
            <person name="Muszewska A."/>
            <person name="Okrasinska A."/>
            <person name="Steczkiewicz K."/>
            <person name="Drgas O."/>
            <person name="Orlowska M."/>
            <person name="Perlinska-Lenart U."/>
            <person name="Aleksandrzak-Piekarczyk T."/>
            <person name="Szatraj K."/>
            <person name="Zielenkiewicz U."/>
            <person name="Pilsyk S."/>
            <person name="Malc E."/>
            <person name="Mieczkowski P."/>
            <person name="Kruszewska J.S."/>
            <person name="Biernat P."/>
            <person name="Pawlowska J."/>
        </authorList>
    </citation>
    <scope>NUCLEOTIDE SEQUENCE</scope>
    <source>
        <strain evidence="2">WA0000067209</strain>
    </source>
</reference>
<gene>
    <name evidence="2" type="ORF">INT43_005696</name>
</gene>
<accession>A0A8H7PM68</accession>
<organism evidence="2 3">
    <name type="scientific">Mortierella isabellina</name>
    <name type="common">Filamentous fungus</name>
    <name type="synonym">Umbelopsis isabellina</name>
    <dbReference type="NCBI Taxonomy" id="91625"/>
    <lineage>
        <taxon>Eukaryota</taxon>
        <taxon>Fungi</taxon>
        <taxon>Fungi incertae sedis</taxon>
        <taxon>Mucoromycota</taxon>
        <taxon>Mucoromycotina</taxon>
        <taxon>Umbelopsidomycetes</taxon>
        <taxon>Umbelopsidales</taxon>
        <taxon>Umbelopsidaceae</taxon>
        <taxon>Umbelopsis</taxon>
    </lineage>
</organism>
<name>A0A8H7PM68_MORIS</name>
<dbReference type="Proteomes" id="UP000654370">
    <property type="component" value="Unassembled WGS sequence"/>
</dbReference>
<evidence type="ECO:0000313" key="3">
    <source>
        <dbReference type="Proteomes" id="UP000654370"/>
    </source>
</evidence>
<sequence length="92" mass="10352">MFNRWYSGIKQHLNKLQTQSDIDNNNTLTSTTTTQSCPPNLISNPENTQSPQPIAIGQANGDSVRRRSSLFGISRNQHDDFVQKDLMASSWT</sequence>
<proteinExistence type="predicted"/>
<dbReference type="AlphaFoldDB" id="A0A8H7PM68"/>
<dbReference type="EMBL" id="JAEPQZ010000010">
    <property type="protein sequence ID" value="KAG2176456.1"/>
    <property type="molecule type" value="Genomic_DNA"/>
</dbReference>